<sequence length="503" mass="54110">MRQNIFDPPAGSLRSSVGRGALHTALSQAVMLATQIGSVVVLSRLLAPADFGLIAMCLPIIVLVGMMQDFGLLQATVQRPNIRQEEVSFLFWVNIAASLTLATLLFLAAPMIAAFYNDDRIGPLIAALSVIVLISGVSAQHGAILQRRMHFGRVAAISATGAVSAFGVATLWALYRPDYWAVFAGMVAGTLVPTLLTWISAAWLPSRPRWVSQGRSLLGFGAGVTGFNLSNFVTHNSDKVLIGRAWGVFELGLYDRAYKLLLFPMLQMSNPLKRVMIPSLSRLLDEPHRYRSAYLRVQRLLLIVSLPGVACAIALADSAVELALGAQWQNAAPIFQALGFASLLHMLNSTSEWLFISQGRTRDFMIWGGIMAGLALCAYVLGLPYGAVGVAIALSVAQYVKTPILWVWLCRKGPVALRDVIASAGPLMLAAHLAIGGVFLIRPLLPEPPILTLLTGAAVSYGLTVLVISAFPTGRATLREGWELLVPFLPRNMRPASAVPPAE</sequence>
<evidence type="ECO:0000313" key="8">
    <source>
        <dbReference type="EMBL" id="ATX67938.1"/>
    </source>
</evidence>
<keyword evidence="5 7" id="KW-1133">Transmembrane helix</keyword>
<dbReference type="CDD" id="cd13127">
    <property type="entry name" value="MATE_tuaB_like"/>
    <property type="match status" value="1"/>
</dbReference>
<feature type="transmembrane region" description="Helical" evidence="7">
    <location>
        <begin position="387"/>
        <end position="409"/>
    </location>
</feature>
<organism evidence="8 9">
    <name type="scientific">Roseinatronobacter bogoriensis subsp. barguzinensis</name>
    <dbReference type="NCBI Taxonomy" id="441209"/>
    <lineage>
        <taxon>Bacteria</taxon>
        <taxon>Pseudomonadati</taxon>
        <taxon>Pseudomonadota</taxon>
        <taxon>Alphaproteobacteria</taxon>
        <taxon>Rhodobacterales</taxon>
        <taxon>Paracoccaceae</taxon>
        <taxon>Roseinatronobacter</taxon>
    </lineage>
</organism>
<protein>
    <submittedName>
        <fullName evidence="8">Lipopolysaccharide biosynthesis protein</fullName>
    </submittedName>
</protein>
<feature type="transmembrane region" description="Helical" evidence="7">
    <location>
        <begin position="364"/>
        <end position="381"/>
    </location>
</feature>
<dbReference type="InterPro" id="IPR050833">
    <property type="entry name" value="Poly_Biosynth_Transport"/>
</dbReference>
<keyword evidence="6 7" id="KW-0472">Membrane</keyword>
<feature type="transmembrane region" description="Helical" evidence="7">
    <location>
        <begin position="180"/>
        <end position="204"/>
    </location>
</feature>
<dbReference type="PANTHER" id="PTHR30250">
    <property type="entry name" value="PST FAMILY PREDICTED COLANIC ACID TRANSPORTER"/>
    <property type="match status" value="1"/>
</dbReference>
<comment type="subcellular location">
    <subcellularLocation>
        <location evidence="1">Cell membrane</location>
        <topology evidence="1">Multi-pass membrane protein</topology>
    </subcellularLocation>
</comment>
<dbReference type="GO" id="GO:0005886">
    <property type="term" value="C:plasma membrane"/>
    <property type="evidence" value="ECO:0007669"/>
    <property type="project" value="UniProtKB-SubCell"/>
</dbReference>
<evidence type="ECO:0000256" key="7">
    <source>
        <dbReference type="SAM" id="Phobius"/>
    </source>
</evidence>
<gene>
    <name evidence="8" type="ORF">BG454_15090</name>
</gene>
<name>A0A2K8KL94_9RHOB</name>
<dbReference type="EMBL" id="CP024899">
    <property type="protein sequence ID" value="ATX67938.1"/>
    <property type="molecule type" value="Genomic_DNA"/>
</dbReference>
<feature type="transmembrane region" description="Helical" evidence="7">
    <location>
        <begin position="450"/>
        <end position="471"/>
    </location>
</feature>
<dbReference type="PANTHER" id="PTHR30250:SF10">
    <property type="entry name" value="LIPOPOLYSACCHARIDE BIOSYNTHESIS PROTEIN WZXC"/>
    <property type="match status" value="1"/>
</dbReference>
<evidence type="ECO:0000256" key="1">
    <source>
        <dbReference type="ARBA" id="ARBA00004651"/>
    </source>
</evidence>
<feature type="transmembrane region" description="Helical" evidence="7">
    <location>
        <begin position="421"/>
        <end position="444"/>
    </location>
</feature>
<feature type="transmembrane region" description="Helical" evidence="7">
    <location>
        <begin position="21"/>
        <end position="47"/>
    </location>
</feature>
<accession>A0A2K8KL94</accession>
<dbReference type="KEGG" id="rbg:BG454_15090"/>
<dbReference type="Pfam" id="PF13440">
    <property type="entry name" value="Polysacc_synt_3"/>
    <property type="match status" value="1"/>
</dbReference>
<feature type="transmembrane region" description="Helical" evidence="7">
    <location>
        <begin position="121"/>
        <end position="139"/>
    </location>
</feature>
<dbReference type="Proteomes" id="UP000228948">
    <property type="component" value="Chromosome"/>
</dbReference>
<evidence type="ECO:0000256" key="2">
    <source>
        <dbReference type="ARBA" id="ARBA00007430"/>
    </source>
</evidence>
<keyword evidence="3" id="KW-1003">Cell membrane</keyword>
<keyword evidence="4 7" id="KW-0812">Transmembrane</keyword>
<dbReference type="STRING" id="441209.GCA_001870665_02803"/>
<feature type="transmembrane region" description="Helical" evidence="7">
    <location>
        <begin position="53"/>
        <end position="77"/>
    </location>
</feature>
<feature type="transmembrane region" description="Helical" evidence="7">
    <location>
        <begin position="151"/>
        <end position="174"/>
    </location>
</feature>
<feature type="transmembrane region" description="Helical" evidence="7">
    <location>
        <begin position="89"/>
        <end position="115"/>
    </location>
</feature>
<evidence type="ECO:0000256" key="4">
    <source>
        <dbReference type="ARBA" id="ARBA00022692"/>
    </source>
</evidence>
<comment type="similarity">
    <text evidence="2">Belongs to the polysaccharide synthase family.</text>
</comment>
<dbReference type="RefSeq" id="WP_071482264.1">
    <property type="nucleotide sequence ID" value="NZ_CP024899.1"/>
</dbReference>
<evidence type="ECO:0000256" key="5">
    <source>
        <dbReference type="ARBA" id="ARBA00022989"/>
    </source>
</evidence>
<evidence type="ECO:0000256" key="6">
    <source>
        <dbReference type="ARBA" id="ARBA00023136"/>
    </source>
</evidence>
<keyword evidence="9" id="KW-1185">Reference proteome</keyword>
<evidence type="ECO:0000313" key="9">
    <source>
        <dbReference type="Proteomes" id="UP000228948"/>
    </source>
</evidence>
<evidence type="ECO:0000256" key="3">
    <source>
        <dbReference type="ARBA" id="ARBA00022475"/>
    </source>
</evidence>
<reference evidence="8 9" key="1">
    <citation type="submission" date="2017-11" db="EMBL/GenBank/DDBJ databases">
        <title>Revised Sequence and Annotation of the Rhodobaca barguzinensis strain alga05 Genome.</title>
        <authorList>
            <person name="Kopejtka K."/>
            <person name="Tomasch J.M."/>
            <person name="Bunk B."/>
            <person name="Koblizek M."/>
        </authorList>
    </citation>
    <scope>NUCLEOTIDE SEQUENCE [LARGE SCALE GENOMIC DNA]</scope>
    <source>
        <strain evidence="9">alga05</strain>
    </source>
</reference>
<dbReference type="OrthoDB" id="9770347at2"/>
<feature type="transmembrane region" description="Helical" evidence="7">
    <location>
        <begin position="300"/>
        <end position="320"/>
    </location>
</feature>
<proteinExistence type="inferred from homology"/>
<dbReference type="AlphaFoldDB" id="A0A2K8KL94"/>